<name>A0A3M6VNG6_9STRA</name>
<comment type="caution">
    <text evidence="2">The sequence shown here is derived from an EMBL/GenBank/DDBJ whole genome shotgun (WGS) entry which is preliminary data.</text>
</comment>
<proteinExistence type="predicted"/>
<dbReference type="Proteomes" id="UP000282087">
    <property type="component" value="Unassembled WGS sequence"/>
</dbReference>
<evidence type="ECO:0000313" key="4">
    <source>
        <dbReference type="Proteomes" id="UP000282087"/>
    </source>
</evidence>
<gene>
    <name evidence="3" type="ORF">DD237_002912</name>
    <name evidence="2" type="ORF">DD238_004936</name>
</gene>
<dbReference type="AlphaFoldDB" id="A0A3M6VNG6"/>
<dbReference type="VEuPathDB" id="FungiDB:DD237_002912"/>
<evidence type="ECO:0000313" key="3">
    <source>
        <dbReference type="EMBL" id="RQM18345.1"/>
    </source>
</evidence>
<keyword evidence="4" id="KW-1185">Reference proteome</keyword>
<evidence type="ECO:0008006" key="6">
    <source>
        <dbReference type="Google" id="ProtNLM"/>
    </source>
</evidence>
<organism evidence="2 4">
    <name type="scientific">Peronospora effusa</name>
    <dbReference type="NCBI Taxonomy" id="542832"/>
    <lineage>
        <taxon>Eukaryota</taxon>
        <taxon>Sar</taxon>
        <taxon>Stramenopiles</taxon>
        <taxon>Oomycota</taxon>
        <taxon>Peronosporomycetes</taxon>
        <taxon>Peronosporales</taxon>
        <taxon>Peronosporaceae</taxon>
        <taxon>Peronospora</taxon>
    </lineage>
</organism>
<dbReference type="EMBL" id="QKXF01000076">
    <property type="protein sequence ID" value="RQM18345.1"/>
    <property type="molecule type" value="Genomic_DNA"/>
</dbReference>
<protein>
    <recommendedName>
        <fullName evidence="6">HTH CENPB-type domain-containing protein</fullName>
    </recommendedName>
</protein>
<evidence type="ECO:0000313" key="5">
    <source>
        <dbReference type="Proteomes" id="UP000286097"/>
    </source>
</evidence>
<dbReference type="EMBL" id="QLLG01000224">
    <property type="protein sequence ID" value="RMX65910.1"/>
    <property type="molecule type" value="Genomic_DNA"/>
</dbReference>
<sequence>MEILASLEDPSTTISKVNCARQYNVTLAAISKLTKVIHSVKKRYSDAGSDSGGLRDKRQRNGFSTNVLFEDQLYQWIHSVRARSGPLQVSHVQQKAKLLASRHKMKRYGLTSASLHAEESKNEDWTKLKDKVTQFGPNFVVTVSEAKLFYQVLLKVTSVKREHSKKKSATAAATDMLNVGGKS</sequence>
<dbReference type="Proteomes" id="UP000286097">
    <property type="component" value="Unassembled WGS sequence"/>
</dbReference>
<reference evidence="4 5" key="1">
    <citation type="submission" date="2018-06" db="EMBL/GenBank/DDBJ databases">
        <title>Comparative genomics of downy mildews reveals potential adaptations to biotrophy.</title>
        <authorList>
            <person name="Fletcher K."/>
            <person name="Klosterman S.J."/>
            <person name="Derevnina L."/>
            <person name="Martin F."/>
            <person name="Koike S."/>
            <person name="Reyes Chin-Wo S."/>
            <person name="Mou B."/>
            <person name="Michelmore R."/>
        </authorList>
    </citation>
    <scope>NUCLEOTIDE SEQUENCE [LARGE SCALE GENOMIC DNA]</scope>
    <source>
        <strain evidence="3 5">R13</strain>
        <strain evidence="2 4">R14</strain>
    </source>
</reference>
<feature type="region of interest" description="Disordered" evidence="1">
    <location>
        <begin position="164"/>
        <end position="183"/>
    </location>
</feature>
<evidence type="ECO:0000256" key="1">
    <source>
        <dbReference type="SAM" id="MobiDB-lite"/>
    </source>
</evidence>
<dbReference type="STRING" id="542832.A0A3M6VNG6"/>
<evidence type="ECO:0000313" key="2">
    <source>
        <dbReference type="EMBL" id="RMX65910.1"/>
    </source>
</evidence>
<dbReference type="OrthoDB" id="166580at2759"/>
<accession>A0A3M6VNG6</accession>